<gene>
    <name evidence="15" type="ORF">SELO1098_LOCUS12308</name>
</gene>
<proteinExistence type="inferred from homology"/>
<keyword evidence="4 12" id="KW-0812">Transmembrane</keyword>
<evidence type="ECO:0000256" key="13">
    <source>
        <dbReference type="SAM" id="Phobius"/>
    </source>
</evidence>
<feature type="transmembrane region" description="Helical" evidence="13">
    <location>
        <begin position="170"/>
        <end position="188"/>
    </location>
</feature>
<keyword evidence="3 12" id="KW-0444">Lipid biosynthesis</keyword>
<evidence type="ECO:0000256" key="10">
    <source>
        <dbReference type="ARBA" id="ARBA00023136"/>
    </source>
</evidence>
<keyword evidence="11 12" id="KW-0275">Fatty acid biosynthesis</keyword>
<keyword evidence="8" id="KW-0408">Iron</keyword>
<dbReference type="PANTHER" id="PTHR11351">
    <property type="entry name" value="ACYL-COA DESATURASE"/>
    <property type="match status" value="1"/>
</dbReference>
<evidence type="ECO:0000256" key="5">
    <source>
        <dbReference type="ARBA" id="ARBA00022832"/>
    </source>
</evidence>
<dbReference type="GO" id="GO:0005506">
    <property type="term" value="F:iron ion binding"/>
    <property type="evidence" value="ECO:0007669"/>
    <property type="project" value="TreeGrafter"/>
</dbReference>
<evidence type="ECO:0000256" key="12">
    <source>
        <dbReference type="RuleBase" id="RU000581"/>
    </source>
</evidence>
<dbReference type="GO" id="GO:0006636">
    <property type="term" value="P:unsaturated fatty acid biosynthetic process"/>
    <property type="evidence" value="ECO:0007669"/>
    <property type="project" value="TreeGrafter"/>
</dbReference>
<dbReference type="Pfam" id="PF00487">
    <property type="entry name" value="FA_desaturase"/>
    <property type="match status" value="1"/>
</dbReference>
<evidence type="ECO:0000313" key="15">
    <source>
        <dbReference type="EMBL" id="CAE0283474.1"/>
    </source>
</evidence>
<keyword evidence="9" id="KW-0443">Lipid metabolism</keyword>
<feature type="transmembrane region" description="Helical" evidence="13">
    <location>
        <begin position="200"/>
        <end position="220"/>
    </location>
</feature>
<evidence type="ECO:0000256" key="4">
    <source>
        <dbReference type="ARBA" id="ARBA00022692"/>
    </source>
</evidence>
<dbReference type="CDD" id="cd03505">
    <property type="entry name" value="Delta9-FADS-like"/>
    <property type="match status" value="1"/>
</dbReference>
<organism evidence="15">
    <name type="scientific">Spumella elongata</name>
    <dbReference type="NCBI Taxonomy" id="89044"/>
    <lineage>
        <taxon>Eukaryota</taxon>
        <taxon>Sar</taxon>
        <taxon>Stramenopiles</taxon>
        <taxon>Ochrophyta</taxon>
        <taxon>Chrysophyceae</taxon>
        <taxon>Chromulinales</taxon>
        <taxon>Chromulinaceae</taxon>
        <taxon>Spumella</taxon>
    </lineage>
</organism>
<dbReference type="EMBL" id="HBIC01024903">
    <property type="protein sequence ID" value="CAE0283474.1"/>
    <property type="molecule type" value="Transcribed_RNA"/>
</dbReference>
<keyword evidence="10 13" id="KW-0472">Membrane</keyword>
<feature type="transmembrane region" description="Helical" evidence="13">
    <location>
        <begin position="25"/>
        <end position="43"/>
    </location>
</feature>
<protein>
    <recommendedName>
        <fullName evidence="14">Fatty acid desaturase domain-containing protein</fullName>
    </recommendedName>
</protein>
<reference evidence="15" key="1">
    <citation type="submission" date="2021-01" db="EMBL/GenBank/DDBJ databases">
        <authorList>
            <person name="Corre E."/>
            <person name="Pelletier E."/>
            <person name="Niang G."/>
            <person name="Scheremetjew M."/>
            <person name="Finn R."/>
            <person name="Kale V."/>
            <person name="Holt S."/>
            <person name="Cochrane G."/>
            <person name="Meng A."/>
            <person name="Brown T."/>
            <person name="Cohen L."/>
        </authorList>
    </citation>
    <scope>NUCLEOTIDE SEQUENCE</scope>
    <source>
        <strain evidence="15">CCAP 955/1</strain>
    </source>
</reference>
<feature type="transmembrane region" description="Helical" evidence="13">
    <location>
        <begin position="50"/>
        <end position="70"/>
    </location>
</feature>
<accession>A0A7S3H2X7</accession>
<dbReference type="InterPro" id="IPR005804">
    <property type="entry name" value="FA_desaturase_dom"/>
</dbReference>
<comment type="subcellular location">
    <subcellularLocation>
        <location evidence="1">Membrane</location>
        <topology evidence="1">Multi-pass membrane protein</topology>
    </subcellularLocation>
</comment>
<feature type="domain" description="Fatty acid desaturase" evidence="14">
    <location>
        <begin position="54"/>
        <end position="254"/>
    </location>
</feature>
<dbReference type="PANTHER" id="PTHR11351:SF31">
    <property type="entry name" value="DESATURASE 1, ISOFORM A-RELATED"/>
    <property type="match status" value="1"/>
</dbReference>
<dbReference type="AlphaFoldDB" id="A0A7S3H2X7"/>
<keyword evidence="6 13" id="KW-1133">Transmembrane helix</keyword>
<dbReference type="PRINTS" id="PR00075">
    <property type="entry name" value="FACDDSATRASE"/>
</dbReference>
<evidence type="ECO:0000256" key="7">
    <source>
        <dbReference type="ARBA" id="ARBA00023002"/>
    </source>
</evidence>
<evidence type="ECO:0000256" key="2">
    <source>
        <dbReference type="ARBA" id="ARBA00009295"/>
    </source>
</evidence>
<dbReference type="GO" id="GO:0005789">
    <property type="term" value="C:endoplasmic reticulum membrane"/>
    <property type="evidence" value="ECO:0007669"/>
    <property type="project" value="TreeGrafter"/>
</dbReference>
<comment type="cofactor">
    <cofactor evidence="12">
        <name>Fe(2+)</name>
        <dbReference type="ChEBI" id="CHEBI:29033"/>
    </cofactor>
</comment>
<evidence type="ECO:0000256" key="9">
    <source>
        <dbReference type="ARBA" id="ARBA00023098"/>
    </source>
</evidence>
<dbReference type="InterPro" id="IPR015876">
    <property type="entry name" value="Acyl-CoA_DS"/>
</dbReference>
<sequence>MSSIFKDSIKCAVDHYKANNLNWPMVIYLSLAHVAGIIGLFSLQYCHRYTLLWTFVLWPITGLGITGGAHRLWAHRSYKATLPLRVFLMLVNSMANQGSIWHWSRDHRVHHKYSETDADPHNAQRGFFFSHIGWLLVKKHKDIVEAGKKLTFDDLLEDPVVVFQKKLDPWINLFMCFVFPGLVCMLWGDNFWNGYWTAGALRYICVLHFTWLVNSAAHFFGDRPYDPSIWSAENPAVALVSMGEGWHNWHHKYPFDYAASEYGVTTQFNPTKLFIDTCCALGLASERKRGTGAWSKLRLQRDQEIAAEGKNAKAVGVEDKKSM</sequence>
<name>A0A7S3H2X7_9STRA</name>
<evidence type="ECO:0000256" key="11">
    <source>
        <dbReference type="ARBA" id="ARBA00023160"/>
    </source>
</evidence>
<dbReference type="GO" id="GO:0004768">
    <property type="term" value="F:stearoyl-CoA 9-desaturase activity"/>
    <property type="evidence" value="ECO:0007669"/>
    <property type="project" value="TreeGrafter"/>
</dbReference>
<evidence type="ECO:0000259" key="14">
    <source>
        <dbReference type="Pfam" id="PF00487"/>
    </source>
</evidence>
<keyword evidence="5" id="KW-0276">Fatty acid metabolism</keyword>
<keyword evidence="7 12" id="KW-0560">Oxidoreductase</keyword>
<evidence type="ECO:0000256" key="1">
    <source>
        <dbReference type="ARBA" id="ARBA00004141"/>
    </source>
</evidence>
<comment type="domain">
    <text evidence="12">The histidine box domains are involved in binding the catalytic metal ions.</text>
</comment>
<evidence type="ECO:0000256" key="3">
    <source>
        <dbReference type="ARBA" id="ARBA00022516"/>
    </source>
</evidence>
<comment type="similarity">
    <text evidence="2 12">Belongs to the fatty acid desaturase type 1 family.</text>
</comment>
<evidence type="ECO:0000256" key="6">
    <source>
        <dbReference type="ARBA" id="ARBA00022989"/>
    </source>
</evidence>
<evidence type="ECO:0000256" key="8">
    <source>
        <dbReference type="ARBA" id="ARBA00023004"/>
    </source>
</evidence>